<dbReference type="InterPro" id="IPR023561">
    <property type="entry name" value="Carbonic_anhydrase_a-class"/>
</dbReference>
<dbReference type="GO" id="GO:0004089">
    <property type="term" value="F:carbonate dehydratase activity"/>
    <property type="evidence" value="ECO:0007669"/>
    <property type="project" value="InterPro"/>
</dbReference>
<dbReference type="EMBL" id="LJIJ01000449">
    <property type="protein sequence ID" value="ODM97374.1"/>
    <property type="molecule type" value="Genomic_DNA"/>
</dbReference>
<dbReference type="Gene3D" id="3.10.200.10">
    <property type="entry name" value="Alpha carbonic anhydrase"/>
    <property type="match status" value="1"/>
</dbReference>
<feature type="compositionally biased region" description="Low complexity" evidence="2">
    <location>
        <begin position="98"/>
        <end position="108"/>
    </location>
</feature>
<feature type="domain" description="Alpha-carbonic anhydrase" evidence="4">
    <location>
        <begin position="196"/>
        <end position="503"/>
    </location>
</feature>
<dbReference type="Pfam" id="PF00194">
    <property type="entry name" value="Carb_anhydrase"/>
    <property type="match status" value="1"/>
</dbReference>
<evidence type="ECO:0000256" key="1">
    <source>
        <dbReference type="ARBA" id="ARBA00010718"/>
    </source>
</evidence>
<dbReference type="PROSITE" id="PS51144">
    <property type="entry name" value="ALPHA_CA_2"/>
    <property type="match status" value="1"/>
</dbReference>
<sequence length="585" mass="67155">MIYQHATFFFILLTLTSVHTHHSSYFGKIELDDFDKDVLATIAHFKRSNLKHHMKKRSVENALEAEIANELQQQDKNLTWQSFLVERRRKRAGAPDNSSATSLSTSHSDAPTKLMNPLKDAKIEMRYLVEPEILDPVLKHYTMYDEFGFYPPWTYLGFSSPPEWHLVSILYFIRPSRLNTNVSFNALDIRRHRSSMHFCSPEVISVLHGNQTCQNLIKSECISAYPSPINIITSHAYEDESLNEFNFINFDTFYGFDMYFPEDGTDLLFMKLLAPKNANLKKPTINKGSLATGVDLVLDRMIFHLGENRFNGSEHLVDGKQYAMEIEFYFTTNGVPYWEALAQDKVRDPTDPKIGKNVHVLSVMVQAADYNAKVPPSGADFSKVMPLLGEAARMFWDSKNKGKFRAVQVKRKLVSMSAFFNVPISGGYYTYDGSMSHPPCLTGVGRTIYPKPIWITYDTWLAFVFIHSEFSDSQFIAGNYRPTEYILVDADQPTLEEMLKIEDIPSDLGRIVKYGNSHVTVRKYIDYQKYFSISVRKYKQVNRKGGDDQYDYFEKVLEENNGDSGSLILSHLIYSVVFLALLILH</sequence>
<dbReference type="AlphaFoldDB" id="A0A1D2MX30"/>
<proteinExistence type="inferred from homology"/>
<evidence type="ECO:0000313" key="6">
    <source>
        <dbReference type="Proteomes" id="UP000094527"/>
    </source>
</evidence>
<evidence type="ECO:0000313" key="5">
    <source>
        <dbReference type="EMBL" id="ODM97374.1"/>
    </source>
</evidence>
<dbReference type="SUPFAM" id="SSF51069">
    <property type="entry name" value="Carbonic anhydrase"/>
    <property type="match status" value="1"/>
</dbReference>
<comment type="similarity">
    <text evidence="1">Belongs to the alpha-carbonic anhydrase family.</text>
</comment>
<dbReference type="GO" id="GO:0005737">
    <property type="term" value="C:cytoplasm"/>
    <property type="evidence" value="ECO:0007669"/>
    <property type="project" value="TreeGrafter"/>
</dbReference>
<dbReference type="InterPro" id="IPR036398">
    <property type="entry name" value="CA_dom_sf"/>
</dbReference>
<dbReference type="PANTHER" id="PTHR18952">
    <property type="entry name" value="CARBONIC ANHYDRASE"/>
    <property type="match status" value="1"/>
</dbReference>
<comment type="caution">
    <text evidence="5">The sequence shown here is derived from an EMBL/GenBank/DDBJ whole genome shotgun (WGS) entry which is preliminary data.</text>
</comment>
<keyword evidence="3" id="KW-0732">Signal</keyword>
<dbReference type="OrthoDB" id="429145at2759"/>
<gene>
    <name evidence="5" type="ORF">Ocin01_09311</name>
</gene>
<keyword evidence="6" id="KW-1185">Reference proteome</keyword>
<dbReference type="PANTHER" id="PTHR18952:SF124">
    <property type="entry name" value="CARBONIC ANHYDRASE 7"/>
    <property type="match status" value="1"/>
</dbReference>
<protein>
    <submittedName>
        <fullName evidence="5">Carbonic anhydrase 4</fullName>
    </submittedName>
</protein>
<evidence type="ECO:0000259" key="4">
    <source>
        <dbReference type="PROSITE" id="PS51144"/>
    </source>
</evidence>
<feature type="region of interest" description="Disordered" evidence="2">
    <location>
        <begin position="90"/>
        <end position="114"/>
    </location>
</feature>
<dbReference type="GO" id="GO:0008270">
    <property type="term" value="F:zinc ion binding"/>
    <property type="evidence" value="ECO:0007669"/>
    <property type="project" value="InterPro"/>
</dbReference>
<name>A0A1D2MX30_ORCCI</name>
<dbReference type="OMA" id="ITSHAYE"/>
<organism evidence="5 6">
    <name type="scientific">Orchesella cincta</name>
    <name type="common">Springtail</name>
    <name type="synonym">Podura cincta</name>
    <dbReference type="NCBI Taxonomy" id="48709"/>
    <lineage>
        <taxon>Eukaryota</taxon>
        <taxon>Metazoa</taxon>
        <taxon>Ecdysozoa</taxon>
        <taxon>Arthropoda</taxon>
        <taxon>Hexapoda</taxon>
        <taxon>Collembola</taxon>
        <taxon>Entomobryomorpha</taxon>
        <taxon>Entomobryoidea</taxon>
        <taxon>Orchesellidae</taxon>
        <taxon>Orchesellinae</taxon>
        <taxon>Orchesella</taxon>
    </lineage>
</organism>
<feature type="signal peptide" evidence="3">
    <location>
        <begin position="1"/>
        <end position="20"/>
    </location>
</feature>
<dbReference type="InterPro" id="IPR001148">
    <property type="entry name" value="CA_dom"/>
</dbReference>
<feature type="chain" id="PRO_5008904682" evidence="3">
    <location>
        <begin position="21"/>
        <end position="585"/>
    </location>
</feature>
<reference evidence="5 6" key="1">
    <citation type="journal article" date="2016" name="Genome Biol. Evol.">
        <title>Gene Family Evolution Reflects Adaptation to Soil Environmental Stressors in the Genome of the Collembolan Orchesella cincta.</title>
        <authorList>
            <person name="Faddeeva-Vakhrusheva A."/>
            <person name="Derks M.F."/>
            <person name="Anvar S.Y."/>
            <person name="Agamennone V."/>
            <person name="Suring W."/>
            <person name="Smit S."/>
            <person name="van Straalen N.M."/>
            <person name="Roelofs D."/>
        </authorList>
    </citation>
    <scope>NUCLEOTIDE SEQUENCE [LARGE SCALE GENOMIC DNA]</scope>
    <source>
        <tissue evidence="5">Mixed pool</tissue>
    </source>
</reference>
<dbReference type="Proteomes" id="UP000094527">
    <property type="component" value="Unassembled WGS sequence"/>
</dbReference>
<dbReference type="STRING" id="48709.A0A1D2MX30"/>
<accession>A0A1D2MX30</accession>
<evidence type="ECO:0000256" key="3">
    <source>
        <dbReference type="SAM" id="SignalP"/>
    </source>
</evidence>
<evidence type="ECO:0000256" key="2">
    <source>
        <dbReference type="SAM" id="MobiDB-lite"/>
    </source>
</evidence>
<dbReference type="SMART" id="SM01057">
    <property type="entry name" value="Carb_anhydrase"/>
    <property type="match status" value="1"/>
</dbReference>